<dbReference type="RefSeq" id="WP_267173478.1">
    <property type="nucleotide sequence ID" value="NZ_JAPMKY010000002.1"/>
</dbReference>
<dbReference type="PROSITE" id="PS00211">
    <property type="entry name" value="ABC_TRANSPORTER_1"/>
    <property type="match status" value="2"/>
</dbReference>
<feature type="transmembrane region" description="Helical" evidence="6">
    <location>
        <begin position="94"/>
        <end position="118"/>
    </location>
</feature>
<feature type="domain" description="ABC transporter" evidence="7">
    <location>
        <begin position="508"/>
        <end position="714"/>
    </location>
</feature>
<dbReference type="EMBL" id="JAEIOT010000005">
    <property type="protein sequence ID" value="MBI9000002.1"/>
    <property type="molecule type" value="Genomic_DNA"/>
</dbReference>
<feature type="transmembrane region" description="Helical" evidence="6">
    <location>
        <begin position="31"/>
        <end position="50"/>
    </location>
</feature>
<keyword evidence="6" id="KW-0812">Transmembrane</keyword>
<name>A0ABS0VTB5_9CORY</name>
<evidence type="ECO:0000313" key="9">
    <source>
        <dbReference type="Proteomes" id="UP000625574"/>
    </source>
</evidence>
<dbReference type="InterPro" id="IPR017871">
    <property type="entry name" value="ABC_transporter-like_CS"/>
</dbReference>
<dbReference type="CDD" id="cd03225">
    <property type="entry name" value="ABC_cobalt_CbiO_domain1"/>
    <property type="match status" value="1"/>
</dbReference>
<dbReference type="InterPro" id="IPR015856">
    <property type="entry name" value="ABC_transpr_CbiO/EcfA_su"/>
</dbReference>
<dbReference type="InterPro" id="IPR003593">
    <property type="entry name" value="AAA+_ATPase"/>
</dbReference>
<dbReference type="SMART" id="SM00382">
    <property type="entry name" value="AAA"/>
    <property type="match status" value="2"/>
</dbReference>
<feature type="compositionally biased region" description="Polar residues" evidence="5">
    <location>
        <begin position="8"/>
        <end position="18"/>
    </location>
</feature>
<dbReference type="SUPFAM" id="SSF52540">
    <property type="entry name" value="P-loop containing nucleoside triphosphate hydrolases"/>
    <property type="match status" value="2"/>
</dbReference>
<keyword evidence="6" id="KW-0472">Membrane</keyword>
<dbReference type="InterPro" id="IPR027417">
    <property type="entry name" value="P-loop_NTPase"/>
</dbReference>
<dbReference type="Pfam" id="PF00005">
    <property type="entry name" value="ABC_tran"/>
    <property type="match status" value="2"/>
</dbReference>
<keyword evidence="4" id="KW-0067">ATP-binding</keyword>
<keyword evidence="3" id="KW-0547">Nucleotide-binding</keyword>
<dbReference type="Proteomes" id="UP000625574">
    <property type="component" value="Unassembled WGS sequence"/>
</dbReference>
<proteinExistence type="inferred from homology"/>
<keyword evidence="9" id="KW-1185">Reference proteome</keyword>
<comment type="similarity">
    <text evidence="1">Belongs to the ABC transporter superfamily.</text>
</comment>
<feature type="transmembrane region" description="Helical" evidence="6">
    <location>
        <begin position="161"/>
        <end position="185"/>
    </location>
</feature>
<evidence type="ECO:0000256" key="1">
    <source>
        <dbReference type="ARBA" id="ARBA00005417"/>
    </source>
</evidence>
<accession>A0ABS0VTB5</accession>
<evidence type="ECO:0000256" key="4">
    <source>
        <dbReference type="ARBA" id="ARBA00022840"/>
    </source>
</evidence>
<feature type="transmembrane region" description="Helical" evidence="6">
    <location>
        <begin position="62"/>
        <end position="82"/>
    </location>
</feature>
<dbReference type="InterPro" id="IPR003439">
    <property type="entry name" value="ABC_transporter-like_ATP-bd"/>
</dbReference>
<protein>
    <submittedName>
        <fullName evidence="8">ECF transporter S component</fullName>
    </submittedName>
</protein>
<keyword evidence="2" id="KW-0813">Transport</keyword>
<gene>
    <name evidence="8" type="ORF">JDV76_03315</name>
</gene>
<evidence type="ECO:0000313" key="8">
    <source>
        <dbReference type="EMBL" id="MBI9000002.1"/>
    </source>
</evidence>
<evidence type="ECO:0000256" key="6">
    <source>
        <dbReference type="SAM" id="Phobius"/>
    </source>
</evidence>
<evidence type="ECO:0000259" key="7">
    <source>
        <dbReference type="PROSITE" id="PS50893"/>
    </source>
</evidence>
<evidence type="ECO:0000256" key="3">
    <source>
        <dbReference type="ARBA" id="ARBA00022741"/>
    </source>
</evidence>
<feature type="domain" description="ABC transporter" evidence="7">
    <location>
        <begin position="229"/>
        <end position="474"/>
    </location>
</feature>
<dbReference type="PROSITE" id="PS50893">
    <property type="entry name" value="ABC_TRANSPORTER_2"/>
    <property type="match status" value="2"/>
</dbReference>
<dbReference type="Gene3D" id="3.40.50.300">
    <property type="entry name" value="P-loop containing nucleotide triphosphate hydrolases"/>
    <property type="match status" value="2"/>
</dbReference>
<feature type="transmembrane region" description="Helical" evidence="6">
    <location>
        <begin position="130"/>
        <end position="152"/>
    </location>
</feature>
<sequence>MPDDGAVSVTTGPDTASPRNRLRLPTLTTRALIVCCVLGAASGLIIQIARPIGWVLKVTVPWLAFPTPFPWMLPMITAALLLRRPGVATITSVVAGIVGFNPFSPISGLIIDAVLAPWTLRRNRDSSGGWLLAAILASMAVGTVNWISMFFYREFLLLDTIWIVMAGVVRIGLGAVYGWLAWLLAKRLIGAGFDLRGIALDRARAQDAARISRAPRKSEAAPRSAAVVIDHLSVTYPGASVSAVDDVDITLAAGSYTLVSGPTGSGKSTVALSVAGVLGAGFPAHTTGSVRIDGTTVAGPEGTVAPVAEVSRRVAAVWQHPESQLFAATVIDEIRRGLDHLCVPAEEGTRRALAALDDVGLSHIHPLRDPWTLSGGEQQRLVLAAALVLDTPVLVLDEVTSQLDDEATERFTEVLERIRRNRDITVLAVDHHAEAHMGLADRVIVIAPGGSVAVDGTPEEVYGRHSAECRELGLRVPEPWAHDETFVGSGLDCPTASTRPSADGDPGIRLEGVGVHGHGRELLDGVDAEVPAGSVLALRGPNGSGKTTLIRVLSGMRRGLRGRVNPDRRDRIRSGIGWAPQRSGDLILSGTVDSELTAAARAAGITATGEDLARWRGMIGLVDAGAKHPLKLSGGQRQRLAVLVAMIGDPELVLLDEPTSSQDGTGARQIADIISTHAGGRVTVIATHDPDFADAVATHRMRLVSGRTEGVNPV</sequence>
<organism evidence="8 9">
    <name type="scientific">Corynebacterium marambiense</name>
    <dbReference type="NCBI Taxonomy" id="2765364"/>
    <lineage>
        <taxon>Bacteria</taxon>
        <taxon>Bacillati</taxon>
        <taxon>Actinomycetota</taxon>
        <taxon>Actinomycetes</taxon>
        <taxon>Mycobacteriales</taxon>
        <taxon>Corynebacteriaceae</taxon>
        <taxon>Corynebacterium</taxon>
    </lineage>
</organism>
<evidence type="ECO:0000256" key="2">
    <source>
        <dbReference type="ARBA" id="ARBA00022448"/>
    </source>
</evidence>
<keyword evidence="6" id="KW-1133">Transmembrane helix</keyword>
<dbReference type="PANTHER" id="PTHR43553">
    <property type="entry name" value="HEAVY METAL TRANSPORTER"/>
    <property type="match status" value="1"/>
</dbReference>
<feature type="region of interest" description="Disordered" evidence="5">
    <location>
        <begin position="1"/>
        <end position="20"/>
    </location>
</feature>
<comment type="caution">
    <text evidence="8">The sequence shown here is derived from an EMBL/GenBank/DDBJ whole genome shotgun (WGS) entry which is preliminary data.</text>
</comment>
<dbReference type="InterPro" id="IPR050095">
    <property type="entry name" value="ECF_ABC_transporter_ATP-bd"/>
</dbReference>
<reference evidence="8 9" key="1">
    <citation type="submission" date="2020-12" db="EMBL/GenBank/DDBJ databases">
        <title>Genome public.</title>
        <authorList>
            <person name="Sun Q."/>
        </authorList>
    </citation>
    <scope>NUCLEOTIDE SEQUENCE [LARGE SCALE GENOMIC DNA]</scope>
    <source>
        <strain evidence="8 9">CCM 8864</strain>
    </source>
</reference>
<evidence type="ECO:0000256" key="5">
    <source>
        <dbReference type="SAM" id="MobiDB-lite"/>
    </source>
</evidence>